<sequence>MQQADKNKTNSEFVTKSACPLTFRLVLCHPFARFPWLQPNSVVRFELSSLANCESTTYIARKAKCFLRS</sequence>
<dbReference type="EMBL" id="UZAJ01002550">
    <property type="protein sequence ID" value="VDO37401.1"/>
    <property type="molecule type" value="Genomic_DNA"/>
</dbReference>
<evidence type="ECO:0000313" key="1">
    <source>
        <dbReference type="EMBL" id="VDO37401.1"/>
    </source>
</evidence>
<evidence type="ECO:0000313" key="2">
    <source>
        <dbReference type="Proteomes" id="UP000267606"/>
    </source>
</evidence>
<accession>A0A183H868</accession>
<dbReference type="Proteomes" id="UP000267606">
    <property type="component" value="Unassembled WGS sequence"/>
</dbReference>
<name>A0A183H868_9BILA</name>
<reference evidence="1 2" key="2">
    <citation type="submission" date="2018-11" db="EMBL/GenBank/DDBJ databases">
        <authorList>
            <consortium name="Pathogen Informatics"/>
        </authorList>
    </citation>
    <scope>NUCLEOTIDE SEQUENCE [LARGE SCALE GENOMIC DNA]</scope>
</reference>
<evidence type="ECO:0000313" key="3">
    <source>
        <dbReference type="WBParaSite" id="OFLC_0000367901-mRNA-1"/>
    </source>
</evidence>
<protein>
    <submittedName>
        <fullName evidence="1 3">Uncharacterized protein</fullName>
    </submittedName>
</protein>
<proteinExistence type="predicted"/>
<gene>
    <name evidence="1" type="ORF">OFLC_LOCUS3680</name>
</gene>
<organism evidence="3">
    <name type="scientific">Onchocerca flexuosa</name>
    <dbReference type="NCBI Taxonomy" id="387005"/>
    <lineage>
        <taxon>Eukaryota</taxon>
        <taxon>Metazoa</taxon>
        <taxon>Ecdysozoa</taxon>
        <taxon>Nematoda</taxon>
        <taxon>Chromadorea</taxon>
        <taxon>Rhabditida</taxon>
        <taxon>Spirurina</taxon>
        <taxon>Spiruromorpha</taxon>
        <taxon>Filarioidea</taxon>
        <taxon>Onchocercidae</taxon>
        <taxon>Onchocerca</taxon>
    </lineage>
</organism>
<dbReference type="WBParaSite" id="OFLC_0000367901-mRNA-1">
    <property type="protein sequence ID" value="OFLC_0000367901-mRNA-1"/>
    <property type="gene ID" value="OFLC_0000367901"/>
</dbReference>
<keyword evidence="2" id="KW-1185">Reference proteome</keyword>
<reference evidence="3" key="1">
    <citation type="submission" date="2016-06" db="UniProtKB">
        <authorList>
            <consortium name="WormBaseParasite"/>
        </authorList>
    </citation>
    <scope>IDENTIFICATION</scope>
</reference>
<dbReference type="AlphaFoldDB" id="A0A183H868"/>